<dbReference type="AlphaFoldDB" id="A0AAV5A9T2"/>
<comment type="caution">
    <text evidence="1">The sequence shown here is derived from an EMBL/GenBank/DDBJ whole genome shotgun (WGS) entry which is preliminary data.</text>
</comment>
<evidence type="ECO:0000313" key="1">
    <source>
        <dbReference type="EMBL" id="GJJ10233.1"/>
    </source>
</evidence>
<reference evidence="1" key="1">
    <citation type="submission" date="2021-10" db="EMBL/GenBank/DDBJ databases">
        <title>De novo Genome Assembly of Clathrus columnatus (Basidiomycota, Fungi) Using Illumina and Nanopore Sequence Data.</title>
        <authorList>
            <person name="Ogiso-Tanaka E."/>
            <person name="Itagaki H."/>
            <person name="Hosoya T."/>
            <person name="Hosaka K."/>
        </authorList>
    </citation>
    <scope>NUCLEOTIDE SEQUENCE</scope>
    <source>
        <strain evidence="1">MO-923</strain>
    </source>
</reference>
<evidence type="ECO:0000313" key="2">
    <source>
        <dbReference type="Proteomes" id="UP001050691"/>
    </source>
</evidence>
<organism evidence="1 2">
    <name type="scientific">Clathrus columnatus</name>
    <dbReference type="NCBI Taxonomy" id="1419009"/>
    <lineage>
        <taxon>Eukaryota</taxon>
        <taxon>Fungi</taxon>
        <taxon>Dikarya</taxon>
        <taxon>Basidiomycota</taxon>
        <taxon>Agaricomycotina</taxon>
        <taxon>Agaricomycetes</taxon>
        <taxon>Phallomycetidae</taxon>
        <taxon>Phallales</taxon>
        <taxon>Clathraceae</taxon>
        <taxon>Clathrus</taxon>
    </lineage>
</organism>
<dbReference type="Proteomes" id="UP001050691">
    <property type="component" value="Unassembled WGS sequence"/>
</dbReference>
<keyword evidence="2" id="KW-1185">Reference proteome</keyword>
<gene>
    <name evidence="1" type="ORF">Clacol_004459</name>
</gene>
<sequence length="141" mass="15783">MCRYACRWAFLGYFCAFVGIRSYNSFIHDCLGNRPVPERASKKTRTLGSFSLSHRSFLLSDYGVSNGIHVNYWVLTGNVFLGQLNTIILPSQLLVASVSTIGSRMMLSIHKVQLSNTEDSDVLPTNFVPSDIDIQERSTLT</sequence>
<accession>A0AAV5A9T2</accession>
<protein>
    <submittedName>
        <fullName evidence="1">Uncharacterized protein</fullName>
    </submittedName>
</protein>
<proteinExistence type="predicted"/>
<dbReference type="EMBL" id="BPWL01000005">
    <property type="protein sequence ID" value="GJJ10233.1"/>
    <property type="molecule type" value="Genomic_DNA"/>
</dbReference>
<name>A0AAV5A9T2_9AGAM</name>